<dbReference type="PANTHER" id="PTHR37832">
    <property type="entry name" value="BLL2683 PROTEIN"/>
    <property type="match status" value="1"/>
</dbReference>
<dbReference type="AlphaFoldDB" id="W8U9N0"/>
<proteinExistence type="predicted"/>
<keyword evidence="2" id="KW-0614">Plasmid</keyword>
<dbReference type="EMBL" id="CP007453">
    <property type="protein sequence ID" value="AHM57561.1"/>
    <property type="molecule type" value="Genomic_DNA"/>
</dbReference>
<dbReference type="InterPro" id="IPR013097">
    <property type="entry name" value="Dabb"/>
</dbReference>
<reference evidence="2 3" key="1">
    <citation type="journal article" date="2014" name="Genome Announc.">
        <title>Complete Genome Sequence of Amino Acid-Utilizing Eubacterium acidaminophilum al-2 (DSM 3953).</title>
        <authorList>
            <person name="Poehlein A."/>
            <person name="Andreesen J.R."/>
            <person name="Daniel R."/>
        </authorList>
    </citation>
    <scope>NUCLEOTIDE SEQUENCE [LARGE SCALE GENOMIC DNA]</scope>
    <source>
        <strain evidence="2 3">DSM 3953</strain>
        <plasmid evidence="3">Plasmid EAL2_808p</plasmid>
    </source>
</reference>
<gene>
    <name evidence="2" type="ORF">EAL2_808p00540</name>
</gene>
<sequence length="101" mass="11293">MVRHIVMWKLKDSAEGNGKARNAQIIKERLEGLKEKISQIEEIEVGINSDASPAGNYDVVLVMTCKDFAALKEYAEHPDHVEAGSFVKKVVEARAAVDYEY</sequence>
<dbReference type="Proteomes" id="UP000019591">
    <property type="component" value="Plasmid EAL2_808p"/>
</dbReference>
<organism evidence="2 3">
    <name type="scientific">Peptoclostridium acidaminophilum DSM 3953</name>
    <dbReference type="NCBI Taxonomy" id="1286171"/>
    <lineage>
        <taxon>Bacteria</taxon>
        <taxon>Bacillati</taxon>
        <taxon>Bacillota</taxon>
        <taxon>Clostridia</taxon>
        <taxon>Peptostreptococcales</taxon>
        <taxon>Peptoclostridiaceae</taxon>
        <taxon>Peptoclostridium</taxon>
    </lineage>
</organism>
<keyword evidence="3" id="KW-1185">Reference proteome</keyword>
<dbReference type="RefSeq" id="WP_025436476.1">
    <property type="nucleotide sequence ID" value="NZ_CP007453.1"/>
</dbReference>
<evidence type="ECO:0000259" key="1">
    <source>
        <dbReference type="PROSITE" id="PS51502"/>
    </source>
</evidence>
<dbReference type="Pfam" id="PF07876">
    <property type="entry name" value="Dabb"/>
    <property type="match status" value="1"/>
</dbReference>
<dbReference type="HOGENOM" id="CLU_080664_3_0_9"/>
<accession>W8U9N0</accession>
<dbReference type="Gene3D" id="3.30.70.100">
    <property type="match status" value="1"/>
</dbReference>
<evidence type="ECO:0000313" key="3">
    <source>
        <dbReference type="Proteomes" id="UP000019591"/>
    </source>
</evidence>
<dbReference type="PATRIC" id="fig|1286171.3.peg.2232"/>
<name>W8U9N0_PEPAC</name>
<geneLocation type="plasmid" evidence="2 3">
    <name>EAL2_808p</name>
</geneLocation>
<dbReference type="OrthoDB" id="9808130at2"/>
<protein>
    <submittedName>
        <fullName evidence="2">Stress responsive A/B barrel domain protein</fullName>
    </submittedName>
</protein>
<dbReference type="eggNOG" id="ENOG5032YCK">
    <property type="taxonomic scope" value="Bacteria"/>
</dbReference>
<dbReference type="SUPFAM" id="SSF54909">
    <property type="entry name" value="Dimeric alpha+beta barrel"/>
    <property type="match status" value="1"/>
</dbReference>
<evidence type="ECO:0000313" key="2">
    <source>
        <dbReference type="EMBL" id="AHM57561.1"/>
    </source>
</evidence>
<feature type="domain" description="Stress-response A/B barrel" evidence="1">
    <location>
        <begin position="2"/>
        <end position="99"/>
    </location>
</feature>
<dbReference type="PANTHER" id="PTHR37832:SF1">
    <property type="entry name" value="STRESS-RESPONSE A_B BARREL DOMAIN-CONTAINING PROTEIN"/>
    <property type="match status" value="1"/>
</dbReference>
<dbReference type="PROSITE" id="PS51502">
    <property type="entry name" value="S_R_A_B_BARREL"/>
    <property type="match status" value="1"/>
</dbReference>
<dbReference type="KEGG" id="eac:EAL2_808p00540"/>
<dbReference type="InterPro" id="IPR011008">
    <property type="entry name" value="Dimeric_a/b-barrel"/>
</dbReference>
<dbReference type="SMART" id="SM00886">
    <property type="entry name" value="Dabb"/>
    <property type="match status" value="1"/>
</dbReference>